<reference evidence="5 6" key="1">
    <citation type="submission" date="2016-06" db="EMBL/GenBank/DDBJ databases">
        <title>Complete genome sequences of Bordetella bronchialis and Bordetella flabilis.</title>
        <authorList>
            <person name="LiPuma J.J."/>
            <person name="Spilker T."/>
        </authorList>
    </citation>
    <scope>NUCLEOTIDE SEQUENCE [LARGE SCALE GENOMIC DNA]</scope>
    <source>
        <strain evidence="5 6">AU10664</strain>
    </source>
</reference>
<dbReference type="SMART" id="SM00345">
    <property type="entry name" value="HTH_GNTR"/>
    <property type="match status" value="2"/>
</dbReference>
<keyword evidence="1" id="KW-0805">Transcription regulation</keyword>
<dbReference type="GO" id="GO:0003677">
    <property type="term" value="F:DNA binding"/>
    <property type="evidence" value="ECO:0007669"/>
    <property type="project" value="UniProtKB-KW"/>
</dbReference>
<organism evidence="5 6">
    <name type="scientific">Bordetella flabilis</name>
    <dbReference type="NCBI Taxonomy" id="463014"/>
    <lineage>
        <taxon>Bacteria</taxon>
        <taxon>Pseudomonadati</taxon>
        <taxon>Pseudomonadota</taxon>
        <taxon>Betaproteobacteria</taxon>
        <taxon>Burkholderiales</taxon>
        <taxon>Alcaligenaceae</taxon>
        <taxon>Bordetella</taxon>
    </lineage>
</organism>
<evidence type="ECO:0000256" key="1">
    <source>
        <dbReference type="ARBA" id="ARBA00023015"/>
    </source>
</evidence>
<dbReference type="OrthoDB" id="8960174at2"/>
<dbReference type="SUPFAM" id="SSF46785">
    <property type="entry name" value="Winged helix' DNA-binding domain"/>
    <property type="match status" value="1"/>
</dbReference>
<dbReference type="Gene3D" id="1.10.10.10">
    <property type="entry name" value="Winged helix-like DNA-binding domain superfamily/Winged helix DNA-binding domain"/>
    <property type="match status" value="2"/>
</dbReference>
<evidence type="ECO:0000256" key="3">
    <source>
        <dbReference type="ARBA" id="ARBA00023163"/>
    </source>
</evidence>
<dbReference type="RefSeq" id="WP_066660401.1">
    <property type="nucleotide sequence ID" value="NZ_CBCSCL010000004.1"/>
</dbReference>
<name>A0A193GH60_9BORD</name>
<proteinExistence type="predicted"/>
<dbReference type="InterPro" id="IPR036390">
    <property type="entry name" value="WH_DNA-bd_sf"/>
</dbReference>
<sequence length="298" mass="34169">MQNPNHDARPTGLQVDLARRIASDIISRLHMPGTHLSEESLARRYQVSRTPVRAALKLLAAEQFIDSRAHSGYYVRPIPEGTPPPLLQLQSSAMTADELYFRLIEDRAERNLPDSFSDRDLQQRYGVTRSVLSKTLVRLSAEALIEKRKGHGWRFNHSLMESEARRESYRFRAAVECGALLEPTFKSDPAALQHLRAVHEALLRDGDGDIAANAFFALNSEFHETLGRFSGNRFFLQTIQQQNQLRRLEKQSAFYRSVPRFRESLQEHLAIIQALEDDDRDWAAALMRRHLTQVLRVA</sequence>
<dbReference type="Pfam" id="PF07729">
    <property type="entry name" value="FCD"/>
    <property type="match status" value="1"/>
</dbReference>
<keyword evidence="3" id="KW-0804">Transcription</keyword>
<keyword evidence="2" id="KW-0238">DNA-binding</keyword>
<gene>
    <name evidence="5" type="ORF">BAU07_18070</name>
</gene>
<dbReference type="KEGG" id="bfz:BAU07_18070"/>
<evidence type="ECO:0000259" key="4">
    <source>
        <dbReference type="PROSITE" id="PS50949"/>
    </source>
</evidence>
<dbReference type="Gene3D" id="1.20.120.530">
    <property type="entry name" value="GntR ligand-binding domain-like"/>
    <property type="match status" value="1"/>
</dbReference>
<dbReference type="STRING" id="463014.BAU07_18070"/>
<dbReference type="SMART" id="SM00895">
    <property type="entry name" value="FCD"/>
    <property type="match status" value="1"/>
</dbReference>
<dbReference type="PANTHER" id="PTHR43537:SF5">
    <property type="entry name" value="UXU OPERON TRANSCRIPTIONAL REGULATOR"/>
    <property type="match status" value="1"/>
</dbReference>
<keyword evidence="6" id="KW-1185">Reference proteome</keyword>
<accession>A0A193GH60</accession>
<dbReference type="InterPro" id="IPR008920">
    <property type="entry name" value="TF_FadR/GntR_C"/>
</dbReference>
<dbReference type="PANTHER" id="PTHR43537">
    <property type="entry name" value="TRANSCRIPTIONAL REGULATOR, GNTR FAMILY"/>
    <property type="match status" value="1"/>
</dbReference>
<dbReference type="EMBL" id="CP016172">
    <property type="protein sequence ID" value="ANN78771.1"/>
    <property type="molecule type" value="Genomic_DNA"/>
</dbReference>
<evidence type="ECO:0000256" key="2">
    <source>
        <dbReference type="ARBA" id="ARBA00023125"/>
    </source>
</evidence>
<dbReference type="CDD" id="cd07377">
    <property type="entry name" value="WHTH_GntR"/>
    <property type="match status" value="1"/>
</dbReference>
<dbReference type="InterPro" id="IPR036388">
    <property type="entry name" value="WH-like_DNA-bd_sf"/>
</dbReference>
<dbReference type="GO" id="GO:0003700">
    <property type="term" value="F:DNA-binding transcription factor activity"/>
    <property type="evidence" value="ECO:0007669"/>
    <property type="project" value="InterPro"/>
</dbReference>
<dbReference type="Proteomes" id="UP000091926">
    <property type="component" value="Chromosome"/>
</dbReference>
<dbReference type="SUPFAM" id="SSF48008">
    <property type="entry name" value="GntR ligand-binding domain-like"/>
    <property type="match status" value="1"/>
</dbReference>
<protein>
    <submittedName>
        <fullName evidence="5">GntR family transcriptional regulator</fullName>
    </submittedName>
</protein>
<dbReference type="InterPro" id="IPR000524">
    <property type="entry name" value="Tscrpt_reg_HTH_GntR"/>
</dbReference>
<feature type="domain" description="HTH gntR-type" evidence="4">
    <location>
        <begin position="11"/>
        <end position="78"/>
    </location>
</feature>
<dbReference type="InterPro" id="IPR011711">
    <property type="entry name" value="GntR_C"/>
</dbReference>
<dbReference type="Pfam" id="PF00392">
    <property type="entry name" value="GntR"/>
    <property type="match status" value="1"/>
</dbReference>
<evidence type="ECO:0000313" key="5">
    <source>
        <dbReference type="EMBL" id="ANN78771.1"/>
    </source>
</evidence>
<dbReference type="PROSITE" id="PS50949">
    <property type="entry name" value="HTH_GNTR"/>
    <property type="match status" value="1"/>
</dbReference>
<dbReference type="AlphaFoldDB" id="A0A193GH60"/>
<evidence type="ECO:0000313" key="6">
    <source>
        <dbReference type="Proteomes" id="UP000091926"/>
    </source>
</evidence>